<dbReference type="Proteomes" id="UP001286313">
    <property type="component" value="Unassembled WGS sequence"/>
</dbReference>
<accession>A0AAE1G9R6</accession>
<evidence type="ECO:0000313" key="2">
    <source>
        <dbReference type="EMBL" id="KAK3888705.1"/>
    </source>
</evidence>
<dbReference type="EMBL" id="JAWQEG010000537">
    <property type="protein sequence ID" value="KAK3888705.1"/>
    <property type="molecule type" value="Genomic_DNA"/>
</dbReference>
<evidence type="ECO:0000256" key="1">
    <source>
        <dbReference type="SAM" id="SignalP"/>
    </source>
</evidence>
<feature type="signal peptide" evidence="1">
    <location>
        <begin position="1"/>
        <end position="45"/>
    </location>
</feature>
<dbReference type="AlphaFoldDB" id="A0AAE1G9R6"/>
<name>A0AAE1G9R6_PETCI</name>
<feature type="chain" id="PRO_5042166237" evidence="1">
    <location>
        <begin position="46"/>
        <end position="102"/>
    </location>
</feature>
<keyword evidence="3" id="KW-1185">Reference proteome</keyword>
<sequence>SLHDSHLFITHTLQFPKQINPSPTITTMKILLLLLLSCLAALALASPLPQPQERNPRTFYIQGLDQVLENVLGNLQEFFDVLRNTEGINEVEGEGGDTGAHG</sequence>
<organism evidence="2 3">
    <name type="scientific">Petrolisthes cinctipes</name>
    <name type="common">Flat porcelain crab</name>
    <dbReference type="NCBI Taxonomy" id="88211"/>
    <lineage>
        <taxon>Eukaryota</taxon>
        <taxon>Metazoa</taxon>
        <taxon>Ecdysozoa</taxon>
        <taxon>Arthropoda</taxon>
        <taxon>Crustacea</taxon>
        <taxon>Multicrustacea</taxon>
        <taxon>Malacostraca</taxon>
        <taxon>Eumalacostraca</taxon>
        <taxon>Eucarida</taxon>
        <taxon>Decapoda</taxon>
        <taxon>Pleocyemata</taxon>
        <taxon>Anomura</taxon>
        <taxon>Galatheoidea</taxon>
        <taxon>Porcellanidae</taxon>
        <taxon>Petrolisthes</taxon>
    </lineage>
</organism>
<proteinExistence type="predicted"/>
<evidence type="ECO:0000313" key="3">
    <source>
        <dbReference type="Proteomes" id="UP001286313"/>
    </source>
</evidence>
<gene>
    <name evidence="2" type="ORF">Pcinc_007239</name>
</gene>
<feature type="non-terminal residue" evidence="2">
    <location>
        <position position="1"/>
    </location>
</feature>
<protein>
    <submittedName>
        <fullName evidence="2">Uncharacterized protein</fullName>
    </submittedName>
</protein>
<comment type="caution">
    <text evidence="2">The sequence shown here is derived from an EMBL/GenBank/DDBJ whole genome shotgun (WGS) entry which is preliminary data.</text>
</comment>
<reference evidence="2" key="1">
    <citation type="submission" date="2023-10" db="EMBL/GenBank/DDBJ databases">
        <title>Genome assemblies of two species of porcelain crab, Petrolisthes cinctipes and Petrolisthes manimaculis (Anomura: Porcellanidae).</title>
        <authorList>
            <person name="Angst P."/>
        </authorList>
    </citation>
    <scope>NUCLEOTIDE SEQUENCE</scope>
    <source>
        <strain evidence="2">PB745_01</strain>
        <tissue evidence="2">Gill</tissue>
    </source>
</reference>
<keyword evidence="1" id="KW-0732">Signal</keyword>